<evidence type="ECO:0000256" key="3">
    <source>
        <dbReference type="ARBA" id="ARBA00022741"/>
    </source>
</evidence>
<dbReference type="PROSITE" id="PS51192">
    <property type="entry name" value="HELICASE_ATP_BIND_1"/>
    <property type="match status" value="1"/>
</dbReference>
<dbReference type="InterPro" id="IPR011545">
    <property type="entry name" value="DEAD/DEAH_box_helicase_dom"/>
</dbReference>
<evidence type="ECO:0000256" key="1">
    <source>
        <dbReference type="ARBA" id="ARBA00012552"/>
    </source>
</evidence>
<reference evidence="10" key="1">
    <citation type="submission" date="2024-06" db="EMBL/GenBank/DDBJ databases">
        <authorList>
            <person name="Liu X."/>
            <person name="Lenzi L."/>
            <person name="Haldenby T S."/>
            <person name="Uol C."/>
        </authorList>
    </citation>
    <scope>NUCLEOTIDE SEQUENCE</scope>
</reference>
<dbReference type="EMBL" id="CAXLJL010000822">
    <property type="protein sequence ID" value="CAL5140977.1"/>
    <property type="molecule type" value="Genomic_DNA"/>
</dbReference>
<evidence type="ECO:0000256" key="4">
    <source>
        <dbReference type="ARBA" id="ARBA00022801"/>
    </source>
</evidence>
<dbReference type="Pfam" id="PF04408">
    <property type="entry name" value="WHD_HA2"/>
    <property type="match status" value="1"/>
</dbReference>
<dbReference type="EC" id="3.6.4.13" evidence="1"/>
<dbReference type="InterPro" id="IPR001650">
    <property type="entry name" value="Helicase_C-like"/>
</dbReference>
<dbReference type="Pfam" id="PF07717">
    <property type="entry name" value="OB_NTP_bind"/>
    <property type="match status" value="1"/>
</dbReference>
<keyword evidence="5" id="KW-0347">Helicase</keyword>
<gene>
    <name evidence="10" type="ORF">CDAUBV1_LOCUS16270</name>
</gene>
<keyword evidence="2" id="KW-0507">mRNA processing</keyword>
<dbReference type="FunFam" id="3.40.50.300:FF:000145">
    <property type="entry name" value="probable ATP-dependent RNA helicase DHX40"/>
    <property type="match status" value="1"/>
</dbReference>
<comment type="catalytic activity">
    <reaction evidence="7">
        <text>ATP + H2O = ADP + phosphate + H(+)</text>
        <dbReference type="Rhea" id="RHEA:13065"/>
        <dbReference type="ChEBI" id="CHEBI:15377"/>
        <dbReference type="ChEBI" id="CHEBI:15378"/>
        <dbReference type="ChEBI" id="CHEBI:30616"/>
        <dbReference type="ChEBI" id="CHEBI:43474"/>
        <dbReference type="ChEBI" id="CHEBI:456216"/>
        <dbReference type="EC" id="3.6.4.13"/>
    </reaction>
</comment>
<dbReference type="Pfam" id="PF21010">
    <property type="entry name" value="HA2_C"/>
    <property type="match status" value="1"/>
</dbReference>
<comment type="caution">
    <text evidence="10">The sequence shown here is derived from an EMBL/GenBank/DDBJ whole genome shotgun (WGS) entry which is preliminary data.</text>
</comment>
<dbReference type="Pfam" id="PF00270">
    <property type="entry name" value="DEAD"/>
    <property type="match status" value="1"/>
</dbReference>
<dbReference type="CDD" id="cd18791">
    <property type="entry name" value="SF2_C_RHA"/>
    <property type="match status" value="1"/>
</dbReference>
<feature type="domain" description="Helicase ATP-binding" evidence="8">
    <location>
        <begin position="44"/>
        <end position="207"/>
    </location>
</feature>
<dbReference type="InterPro" id="IPR002464">
    <property type="entry name" value="DNA/RNA_helicase_DEAH_CS"/>
</dbReference>
<dbReference type="InterPro" id="IPR007502">
    <property type="entry name" value="Helicase-assoc_dom"/>
</dbReference>
<dbReference type="FunFam" id="3.40.50.300:FF:000615">
    <property type="entry name" value="pre-mRNA-splicing factor ATP-dependent RNA helicase DEAH7"/>
    <property type="match status" value="1"/>
</dbReference>
<keyword evidence="6" id="KW-0067">ATP-binding</keyword>
<dbReference type="GO" id="GO:0016787">
    <property type="term" value="F:hydrolase activity"/>
    <property type="evidence" value="ECO:0007669"/>
    <property type="project" value="UniProtKB-KW"/>
</dbReference>
<dbReference type="Proteomes" id="UP001497525">
    <property type="component" value="Unassembled WGS sequence"/>
</dbReference>
<dbReference type="GO" id="GO:0000390">
    <property type="term" value="P:spliceosomal complex disassembly"/>
    <property type="evidence" value="ECO:0007669"/>
    <property type="project" value="TreeGrafter"/>
</dbReference>
<dbReference type="AlphaFoldDB" id="A0AAV2TU62"/>
<evidence type="ECO:0000256" key="5">
    <source>
        <dbReference type="ARBA" id="ARBA00022806"/>
    </source>
</evidence>
<dbReference type="Pfam" id="PF00271">
    <property type="entry name" value="Helicase_C"/>
    <property type="match status" value="1"/>
</dbReference>
<name>A0AAV2TU62_CALDB</name>
<protein>
    <recommendedName>
        <fullName evidence="1">RNA helicase</fullName>
        <ecNumber evidence="1">3.6.4.13</ecNumber>
    </recommendedName>
</protein>
<dbReference type="InterPro" id="IPR011709">
    <property type="entry name" value="DEAD-box_helicase_OB_fold"/>
</dbReference>
<sequence>MAGYRPNTHVPGEIQVPRVAPIDRAVIARDRRNLPIFKHKEDILATFKQNKTLVVIGETGSGKSTQLTQYLAEAGYASTGRIGCTQPRRVAAKSVATRVAQEYGCGLGQEVGFSIRFEDCTGSGTIIKYMTDGILLRECLEDPNLQQYSVIILDEAHERTLHTDVMFGLLRNAIQKRDDLKVIVTSATLESKKFSDYFFRAPTFYIEGRTFPVEIIYSPLFHANYVESVLEKVRQIHSCEPSGDILVFLTGQDEIEECCERVQEIAFAHGCDSSRLIPLPAYSDMRFEDLNEIFKPVPPGCRKVVFATNVAESSLTIDGICYVVDSGYVKQKQYDSRMRMDQLKVTKISRDQADQRSGRAGRTRAGKCYRMYQEYTYLHEMNQTTTPEIQRANLANVVLILKAMGINDVASFKFLDQPPLQALTTAEGRLRELDALDSSGALTSLGRKMSEIPLEPGLSKMLIKSVELGCSDEMLTIVSMLSAKNVFIRPKKGKREMANLAKSELADPGGDQLTLLKVYQEWKASDWSDDWCYKYFLRSASLNEAYNIRKQLLSMMSRLQLGVFSCGADTSLVRQAILSAFYRNAAHKQIRSFSYTTVGDGRVLWIHPSSVIFNKNPEWLVFQEVVETKKAYMRQVTTIDSVWLNVIDRLSALHLPRF</sequence>
<feature type="domain" description="Helicase C-terminal" evidence="9">
    <location>
        <begin position="225"/>
        <end position="405"/>
    </location>
</feature>
<dbReference type="GO" id="GO:0003723">
    <property type="term" value="F:RNA binding"/>
    <property type="evidence" value="ECO:0007669"/>
    <property type="project" value="TreeGrafter"/>
</dbReference>
<keyword evidence="4" id="KW-0378">Hydrolase</keyword>
<proteinExistence type="predicted"/>
<evidence type="ECO:0000259" key="8">
    <source>
        <dbReference type="PROSITE" id="PS51192"/>
    </source>
</evidence>
<dbReference type="InterPro" id="IPR027417">
    <property type="entry name" value="P-loop_NTPase"/>
</dbReference>
<dbReference type="SUPFAM" id="SSF52540">
    <property type="entry name" value="P-loop containing nucleoside triphosphate hydrolases"/>
    <property type="match status" value="1"/>
</dbReference>
<dbReference type="SMART" id="SM00487">
    <property type="entry name" value="DEXDc"/>
    <property type="match status" value="1"/>
</dbReference>
<dbReference type="InterPro" id="IPR014001">
    <property type="entry name" value="Helicase_ATP-bd"/>
</dbReference>
<evidence type="ECO:0000256" key="2">
    <source>
        <dbReference type="ARBA" id="ARBA00022664"/>
    </source>
</evidence>
<dbReference type="SMART" id="SM00847">
    <property type="entry name" value="HA2"/>
    <property type="match status" value="1"/>
</dbReference>
<dbReference type="GO" id="GO:0071013">
    <property type="term" value="C:catalytic step 2 spliceosome"/>
    <property type="evidence" value="ECO:0007669"/>
    <property type="project" value="TreeGrafter"/>
</dbReference>
<evidence type="ECO:0000313" key="11">
    <source>
        <dbReference type="Proteomes" id="UP001497525"/>
    </source>
</evidence>
<dbReference type="PANTHER" id="PTHR18934">
    <property type="entry name" value="ATP-DEPENDENT RNA HELICASE"/>
    <property type="match status" value="1"/>
</dbReference>
<dbReference type="Gene3D" id="1.20.120.1080">
    <property type="match status" value="1"/>
</dbReference>
<evidence type="ECO:0000313" key="10">
    <source>
        <dbReference type="EMBL" id="CAL5140977.1"/>
    </source>
</evidence>
<dbReference type="Gene3D" id="3.40.50.300">
    <property type="entry name" value="P-loop containing nucleotide triphosphate hydrolases"/>
    <property type="match status" value="2"/>
</dbReference>
<evidence type="ECO:0000259" key="9">
    <source>
        <dbReference type="PROSITE" id="PS51194"/>
    </source>
</evidence>
<accession>A0AAV2TU62</accession>
<dbReference type="PROSITE" id="PS00690">
    <property type="entry name" value="DEAH_ATP_HELICASE"/>
    <property type="match status" value="1"/>
</dbReference>
<dbReference type="SMART" id="SM00490">
    <property type="entry name" value="HELICc"/>
    <property type="match status" value="1"/>
</dbReference>
<evidence type="ECO:0000256" key="7">
    <source>
        <dbReference type="ARBA" id="ARBA00047984"/>
    </source>
</evidence>
<dbReference type="GO" id="GO:0005524">
    <property type="term" value="F:ATP binding"/>
    <property type="evidence" value="ECO:0007669"/>
    <property type="project" value="UniProtKB-KW"/>
</dbReference>
<dbReference type="PROSITE" id="PS51194">
    <property type="entry name" value="HELICASE_CTER"/>
    <property type="match status" value="1"/>
</dbReference>
<dbReference type="InterPro" id="IPR048333">
    <property type="entry name" value="HA2_WH"/>
</dbReference>
<keyword evidence="3" id="KW-0547">Nucleotide-binding</keyword>
<evidence type="ECO:0000256" key="6">
    <source>
        <dbReference type="ARBA" id="ARBA00022840"/>
    </source>
</evidence>
<dbReference type="PANTHER" id="PTHR18934:SF85">
    <property type="entry name" value="ATP-DEPENDENT RNA HELICASE DHX8"/>
    <property type="match status" value="1"/>
</dbReference>
<dbReference type="GO" id="GO:0003724">
    <property type="term" value="F:RNA helicase activity"/>
    <property type="evidence" value="ECO:0007669"/>
    <property type="project" value="UniProtKB-EC"/>
</dbReference>
<organism evidence="10 11">
    <name type="scientific">Calicophoron daubneyi</name>
    <name type="common">Rumen fluke</name>
    <name type="synonym">Paramphistomum daubneyi</name>
    <dbReference type="NCBI Taxonomy" id="300641"/>
    <lineage>
        <taxon>Eukaryota</taxon>
        <taxon>Metazoa</taxon>
        <taxon>Spiralia</taxon>
        <taxon>Lophotrochozoa</taxon>
        <taxon>Platyhelminthes</taxon>
        <taxon>Trematoda</taxon>
        <taxon>Digenea</taxon>
        <taxon>Plagiorchiida</taxon>
        <taxon>Pronocephalata</taxon>
        <taxon>Paramphistomoidea</taxon>
        <taxon>Paramphistomidae</taxon>
        <taxon>Calicophoron</taxon>
    </lineage>
</organism>